<dbReference type="InterPro" id="IPR042097">
    <property type="entry name" value="Aminopeptidase_N-like_N_sf"/>
</dbReference>
<dbReference type="GO" id="GO:0070006">
    <property type="term" value="F:metalloaminopeptidase activity"/>
    <property type="evidence" value="ECO:0007669"/>
    <property type="project" value="TreeGrafter"/>
</dbReference>
<dbReference type="InterPro" id="IPR014782">
    <property type="entry name" value="Peptidase_M1_dom"/>
</dbReference>
<dbReference type="PANTHER" id="PTHR11533">
    <property type="entry name" value="PROTEASE M1 ZINC METALLOPROTEASE"/>
    <property type="match status" value="1"/>
</dbReference>
<evidence type="ECO:0000256" key="2">
    <source>
        <dbReference type="ARBA" id="ARBA00022670"/>
    </source>
</evidence>
<dbReference type="InterPro" id="IPR001930">
    <property type="entry name" value="Peptidase_M1"/>
</dbReference>
<dbReference type="Proteomes" id="UP000663887">
    <property type="component" value="Unassembled WGS sequence"/>
</dbReference>
<evidence type="ECO:0000256" key="3">
    <source>
        <dbReference type="ARBA" id="ARBA00022723"/>
    </source>
</evidence>
<dbReference type="Gene3D" id="1.10.390.10">
    <property type="entry name" value="Neutral Protease Domain 2"/>
    <property type="match status" value="1"/>
</dbReference>
<dbReference type="Pfam" id="PF01433">
    <property type="entry name" value="Peptidase_M1"/>
    <property type="match status" value="1"/>
</dbReference>
<evidence type="ECO:0000256" key="7">
    <source>
        <dbReference type="PIRSR" id="PIRSR634016-3"/>
    </source>
</evidence>
<dbReference type="GO" id="GO:0006508">
    <property type="term" value="P:proteolysis"/>
    <property type="evidence" value="ECO:0007669"/>
    <property type="project" value="UniProtKB-KW"/>
</dbReference>
<evidence type="ECO:0000313" key="13">
    <source>
        <dbReference type="Proteomes" id="UP000663887"/>
    </source>
</evidence>
<dbReference type="GO" id="GO:0016020">
    <property type="term" value="C:membrane"/>
    <property type="evidence" value="ECO:0007669"/>
    <property type="project" value="TreeGrafter"/>
</dbReference>
<dbReference type="InterPro" id="IPR050344">
    <property type="entry name" value="Peptidase_M1_aminopeptidases"/>
</dbReference>
<sequence>MKSDVFMANSKDDTILLGDIDQQRSFLHRKVNLTVPICTLLIVVFLSSAFFVSIVSLYWAQDTKCYIDSSELIKPDEPKPRQVYYSRPKRSLASKKANVPCFEFGCCATPLDPSAPWSQSRLPKNVYPNEYQLTLELFELNEGEDEYSGTVDIVLEVRSSTYDIILHGEMLISDVVVTQRSSPNNIPLNVDCVLPFPNTQTLTIHLTEQLQVGNLYDVRISFFRALSLHGTGIFEVPFTTDPSGLNASRIILTHFKPVHAREAFPCFDEPDFKAKFELTVRHENDTTILSNWDESESFPDENYIQTEFQTVPAIPTSLIAFSIFYTEDFDKKTVITTYPDTGRQISINLWARKQFFTNDNGVYIDGPLEMLREIFTALLNIFEEIKTTVVPTQINVLAVPEYPSDAVSHWGFIIIHELSILHNPKTISASEHQEIALILAKQLAEQWCGNFISFRWWTDLWLQEALANYLKYQAIDAAFPQWNIKDQFYTGELLKTMFDDSLSVSHPIQKSVNSRTDIDGLFDNIEVTKTAAIFKMADYYMEQTTGIKDNTLAHIVSFLRDNEYGFLIPDEITSTFQIGPWNGHEFFDRWLLQPNFPQIFAHFVRNASTGNYTFQLIQNRHLSEHLYEYDLYPPETTPFGYVWYVPITCRFSNDSTTFSYNRTFYLDRVTMNVDFGNVYYNYFYCNTDFAGYYIMDYTSANWEDLAEALDNNNTQITDKDRANLINNAFLSAQTTEESYRVVRSVTQFFFRSAYSGLLPWQVLSYHANRMLDVLEYESLFGAVQKYFQLVVRNYYRNNEVSLWNDQGTFSDHILKTIIIQLACRTRLHECIDKATTLWDEGYPDLANGLVNHSIVVHARDVVYQTNFQNTYNDSEWISIEVSFYMTVDVQERYRLLKGLLQSRQPWHLYQFLYEDADYNRDLNMDLLEVLILLAKNPVGRELAWYYYRNKWNELQITYERTNQRLGQLLIEIAATFEDEFHYTELNDFLALTPGVDANVDARFWALERTNMNFWWIVDNSEDMAESFGLDVKNN</sequence>
<keyword evidence="6" id="KW-0482">Metalloprotease</keyword>
<dbReference type="SUPFAM" id="SSF63737">
    <property type="entry name" value="Leukotriene A4 hydrolase N-terminal domain"/>
    <property type="match status" value="1"/>
</dbReference>
<dbReference type="Pfam" id="PF17900">
    <property type="entry name" value="Peptidase_M1_N"/>
    <property type="match status" value="1"/>
</dbReference>
<accession>A0A816PX38</accession>
<dbReference type="GO" id="GO:0005737">
    <property type="term" value="C:cytoplasm"/>
    <property type="evidence" value="ECO:0007669"/>
    <property type="project" value="TreeGrafter"/>
</dbReference>
<feature type="binding site" evidence="7">
    <location>
        <position position="464"/>
    </location>
    <ligand>
        <name>Zn(2+)</name>
        <dbReference type="ChEBI" id="CHEBI:29105"/>
        <note>catalytic</note>
    </ligand>
</feature>
<keyword evidence="8" id="KW-0812">Transmembrane</keyword>
<reference evidence="12" key="1">
    <citation type="submission" date="2021-02" db="EMBL/GenBank/DDBJ databases">
        <authorList>
            <person name="Nowell W R."/>
        </authorList>
    </citation>
    <scope>NUCLEOTIDE SEQUENCE</scope>
</reference>
<keyword evidence="4" id="KW-0378">Hydrolase</keyword>
<keyword evidence="3 7" id="KW-0479">Metal-binding</keyword>
<proteinExistence type="inferred from homology"/>
<dbReference type="InterPro" id="IPR034016">
    <property type="entry name" value="M1_APN-typ"/>
</dbReference>
<evidence type="ECO:0000256" key="8">
    <source>
        <dbReference type="SAM" id="Phobius"/>
    </source>
</evidence>
<feature type="transmembrane region" description="Helical" evidence="8">
    <location>
        <begin position="33"/>
        <end position="60"/>
    </location>
</feature>
<dbReference type="GO" id="GO:0008270">
    <property type="term" value="F:zinc ion binding"/>
    <property type="evidence" value="ECO:0007669"/>
    <property type="project" value="InterPro"/>
</dbReference>
<dbReference type="SUPFAM" id="SSF55486">
    <property type="entry name" value="Metalloproteases ('zincins'), catalytic domain"/>
    <property type="match status" value="1"/>
</dbReference>
<evidence type="ECO:0000259" key="9">
    <source>
        <dbReference type="Pfam" id="PF01433"/>
    </source>
</evidence>
<feature type="domain" description="ERAP1-like C-terminal" evidence="10">
    <location>
        <begin position="683"/>
        <end position="991"/>
    </location>
</feature>
<comment type="cofactor">
    <cofactor evidence="7">
        <name>Zn(2+)</name>
        <dbReference type="ChEBI" id="CHEBI:29105"/>
    </cofactor>
    <text evidence="7">Binds 1 zinc ion per subunit.</text>
</comment>
<gene>
    <name evidence="12" type="ORF">XDN619_LOCUS9102</name>
</gene>
<dbReference type="AlphaFoldDB" id="A0A816PX38"/>
<keyword evidence="2" id="KW-0645">Protease</keyword>
<evidence type="ECO:0000259" key="10">
    <source>
        <dbReference type="Pfam" id="PF11838"/>
    </source>
</evidence>
<dbReference type="GO" id="GO:0042277">
    <property type="term" value="F:peptide binding"/>
    <property type="evidence" value="ECO:0007669"/>
    <property type="project" value="TreeGrafter"/>
</dbReference>
<dbReference type="Pfam" id="PF11838">
    <property type="entry name" value="ERAP1_C"/>
    <property type="match status" value="1"/>
</dbReference>
<dbReference type="GO" id="GO:0005615">
    <property type="term" value="C:extracellular space"/>
    <property type="evidence" value="ECO:0007669"/>
    <property type="project" value="TreeGrafter"/>
</dbReference>
<dbReference type="Gene3D" id="2.60.40.1730">
    <property type="entry name" value="tricorn interacting facor f3 domain"/>
    <property type="match status" value="1"/>
</dbReference>
<dbReference type="Gene3D" id="1.25.50.20">
    <property type="match status" value="1"/>
</dbReference>
<keyword evidence="8" id="KW-1133">Transmembrane helix</keyword>
<dbReference type="InterPro" id="IPR024571">
    <property type="entry name" value="ERAP1-like_C_dom"/>
</dbReference>
<evidence type="ECO:0008006" key="14">
    <source>
        <dbReference type="Google" id="ProtNLM"/>
    </source>
</evidence>
<dbReference type="PANTHER" id="PTHR11533:SF21">
    <property type="entry name" value="AMINOPEPTIDASE"/>
    <property type="match status" value="1"/>
</dbReference>
<comment type="caution">
    <text evidence="12">The sequence shown here is derived from an EMBL/GenBank/DDBJ whole genome shotgun (WGS) entry which is preliminary data.</text>
</comment>
<protein>
    <recommendedName>
        <fullName evidence="14">Aminopeptidase</fullName>
    </recommendedName>
</protein>
<organism evidence="12 13">
    <name type="scientific">Rotaria magnacalcarata</name>
    <dbReference type="NCBI Taxonomy" id="392030"/>
    <lineage>
        <taxon>Eukaryota</taxon>
        <taxon>Metazoa</taxon>
        <taxon>Spiralia</taxon>
        <taxon>Gnathifera</taxon>
        <taxon>Rotifera</taxon>
        <taxon>Eurotatoria</taxon>
        <taxon>Bdelloidea</taxon>
        <taxon>Philodinida</taxon>
        <taxon>Philodinidae</taxon>
        <taxon>Rotaria</taxon>
    </lineage>
</organism>
<evidence type="ECO:0000313" key="12">
    <source>
        <dbReference type="EMBL" id="CAF2053384.1"/>
    </source>
</evidence>
<dbReference type="GO" id="GO:0043171">
    <property type="term" value="P:peptide catabolic process"/>
    <property type="evidence" value="ECO:0007669"/>
    <property type="project" value="TreeGrafter"/>
</dbReference>
<comment type="similarity">
    <text evidence="1">Belongs to the peptidase M1 family.</text>
</comment>
<dbReference type="PRINTS" id="PR00756">
    <property type="entry name" value="ALADIPTASE"/>
</dbReference>
<dbReference type="EMBL" id="CAJNRG010003118">
    <property type="protein sequence ID" value="CAF2053384.1"/>
    <property type="molecule type" value="Genomic_DNA"/>
</dbReference>
<dbReference type="InterPro" id="IPR045357">
    <property type="entry name" value="Aminopeptidase_N-like_N"/>
</dbReference>
<evidence type="ECO:0000256" key="6">
    <source>
        <dbReference type="ARBA" id="ARBA00023049"/>
    </source>
</evidence>
<evidence type="ECO:0000256" key="1">
    <source>
        <dbReference type="ARBA" id="ARBA00010136"/>
    </source>
</evidence>
<dbReference type="CDD" id="cd09601">
    <property type="entry name" value="M1_APN-Q_like"/>
    <property type="match status" value="1"/>
</dbReference>
<dbReference type="InterPro" id="IPR027268">
    <property type="entry name" value="Peptidase_M4/M1_CTD_sf"/>
</dbReference>
<evidence type="ECO:0000259" key="11">
    <source>
        <dbReference type="Pfam" id="PF17900"/>
    </source>
</evidence>
<feature type="domain" description="Peptidase M1 membrane alanine aminopeptidase" evidence="9">
    <location>
        <begin position="390"/>
        <end position="565"/>
    </location>
</feature>
<keyword evidence="5 7" id="KW-0862">Zinc</keyword>
<evidence type="ECO:0000256" key="4">
    <source>
        <dbReference type="ARBA" id="ARBA00022801"/>
    </source>
</evidence>
<name>A0A816PX38_9BILA</name>
<keyword evidence="8" id="KW-0472">Membrane</keyword>
<evidence type="ECO:0000256" key="5">
    <source>
        <dbReference type="ARBA" id="ARBA00022833"/>
    </source>
</evidence>
<feature type="domain" description="Aminopeptidase N-like N-terminal" evidence="11">
    <location>
        <begin position="128"/>
        <end position="318"/>
    </location>
</feature>